<protein>
    <submittedName>
        <fullName evidence="2">DUF4197 family protein</fullName>
    </submittedName>
</protein>
<feature type="transmembrane region" description="Helical" evidence="1">
    <location>
        <begin position="20"/>
        <end position="42"/>
    </location>
</feature>
<dbReference type="InterPro" id="IPR025245">
    <property type="entry name" value="DUF4197"/>
</dbReference>
<keyword evidence="1" id="KW-0472">Membrane</keyword>
<dbReference type="EMBL" id="WTYC01000001">
    <property type="protein sequence ID" value="MXO46981.1"/>
    <property type="molecule type" value="Genomic_DNA"/>
</dbReference>
<dbReference type="RefSeq" id="WP_160726590.1">
    <property type="nucleotide sequence ID" value="NZ_WTYC01000001.1"/>
</dbReference>
<dbReference type="OrthoDB" id="9789685at2"/>
<evidence type="ECO:0000313" key="2">
    <source>
        <dbReference type="EMBL" id="MXO46981.1"/>
    </source>
</evidence>
<organism evidence="2 3">
    <name type="scientific">Qipengyuania vulgaris</name>
    <dbReference type="NCBI Taxonomy" id="291985"/>
    <lineage>
        <taxon>Bacteria</taxon>
        <taxon>Pseudomonadati</taxon>
        <taxon>Pseudomonadota</taxon>
        <taxon>Alphaproteobacteria</taxon>
        <taxon>Sphingomonadales</taxon>
        <taxon>Erythrobacteraceae</taxon>
        <taxon>Qipengyuania</taxon>
    </lineage>
</organism>
<dbReference type="AlphaFoldDB" id="A0A844XLU3"/>
<dbReference type="PROSITE" id="PS51318">
    <property type="entry name" value="TAT"/>
    <property type="match status" value="1"/>
</dbReference>
<evidence type="ECO:0000313" key="3">
    <source>
        <dbReference type="Proteomes" id="UP000448199"/>
    </source>
</evidence>
<comment type="caution">
    <text evidence="2">The sequence shown here is derived from an EMBL/GenBank/DDBJ whole genome shotgun (WGS) entry which is preliminary data.</text>
</comment>
<accession>A0A844XLU3</accession>
<keyword evidence="1" id="KW-0812">Transmembrane</keyword>
<sequence length="237" mass="25136">MTDILVRPPILERKSGRRAFLGGLSIGSAGLALSGCASLPGFSMVDAVQRILFLSSERAFARMLQPDGYWDQQVATIGLENLLGTRGGVLSSILTSALFKDRLYDAFGDIAYEGAYRAAPLVTDAVRVVGIQNAIDLVRGGPTAATSFLRNSMSTSLVEAMVPELGNAMRVAQDPLVGQALAALTGVDIPQVSSRVASSIDNTIWREIGVEETAIRRDPQSTRDPLIIGVFGAGSRL</sequence>
<gene>
    <name evidence="2" type="ORF">GRI69_01730</name>
</gene>
<reference evidence="2 3" key="1">
    <citation type="submission" date="2019-12" db="EMBL/GenBank/DDBJ databases">
        <title>Genomic-based taxomic classification of the family Erythrobacteraceae.</title>
        <authorList>
            <person name="Xu L."/>
        </authorList>
    </citation>
    <scope>NUCLEOTIDE SEQUENCE [LARGE SCALE GENOMIC DNA]</scope>
    <source>
        <strain evidence="2 3">DSM 17792</strain>
    </source>
</reference>
<name>A0A844XLU3_9SPHN</name>
<dbReference type="InterPro" id="IPR006311">
    <property type="entry name" value="TAT_signal"/>
</dbReference>
<dbReference type="Proteomes" id="UP000448199">
    <property type="component" value="Unassembled WGS sequence"/>
</dbReference>
<keyword evidence="1" id="KW-1133">Transmembrane helix</keyword>
<evidence type="ECO:0000256" key="1">
    <source>
        <dbReference type="SAM" id="Phobius"/>
    </source>
</evidence>
<keyword evidence="3" id="KW-1185">Reference proteome</keyword>
<dbReference type="Pfam" id="PF13852">
    <property type="entry name" value="DUF4197"/>
    <property type="match status" value="1"/>
</dbReference>
<proteinExistence type="predicted"/>